<evidence type="ECO:0000313" key="4">
    <source>
        <dbReference type="Proteomes" id="UP000256488"/>
    </source>
</evidence>
<dbReference type="AlphaFoldDB" id="A0A3E0WGF9"/>
<dbReference type="RefSeq" id="WP_147301689.1">
    <property type="nucleotide sequence ID" value="NZ_NFZX01000141.1"/>
</dbReference>
<dbReference type="InterPro" id="IPR054215">
    <property type="entry name" value="DUF6923"/>
</dbReference>
<name>A0A3E0WGF9_9BACI</name>
<feature type="non-terminal residue" evidence="3">
    <location>
        <position position="1"/>
    </location>
</feature>
<dbReference type="EMBL" id="NFZX01000141">
    <property type="protein sequence ID" value="RFA31599.1"/>
    <property type="molecule type" value="Genomic_DNA"/>
</dbReference>
<evidence type="ECO:0000259" key="2">
    <source>
        <dbReference type="Pfam" id="PF21959"/>
    </source>
</evidence>
<organism evidence="3 4">
    <name type="scientific">Virgibacillus dokdonensis</name>
    <dbReference type="NCBI Taxonomy" id="302167"/>
    <lineage>
        <taxon>Bacteria</taxon>
        <taxon>Bacillati</taxon>
        <taxon>Bacillota</taxon>
        <taxon>Bacilli</taxon>
        <taxon>Bacillales</taxon>
        <taxon>Bacillaceae</taxon>
        <taxon>Virgibacillus</taxon>
    </lineage>
</organism>
<dbReference type="Gene3D" id="2.120.10.30">
    <property type="entry name" value="TolB, C-terminal domain"/>
    <property type="match status" value="1"/>
</dbReference>
<dbReference type="SUPFAM" id="SSF101898">
    <property type="entry name" value="NHL repeat"/>
    <property type="match status" value="1"/>
</dbReference>
<dbReference type="Pfam" id="PF01345">
    <property type="entry name" value="DUF11"/>
    <property type="match status" value="1"/>
</dbReference>
<dbReference type="InterPro" id="IPR001434">
    <property type="entry name" value="OmcB-like_DUF11"/>
</dbReference>
<feature type="non-terminal residue" evidence="3">
    <location>
        <position position="275"/>
    </location>
</feature>
<protein>
    <submittedName>
        <fullName evidence="3">Uncharacterized protein</fullName>
    </submittedName>
</protein>
<feature type="domain" description="DUF6923" evidence="2">
    <location>
        <begin position="9"/>
        <end position="217"/>
    </location>
</feature>
<dbReference type="Proteomes" id="UP000256488">
    <property type="component" value="Unassembled WGS sequence"/>
</dbReference>
<feature type="domain" description="DUF11" evidence="1">
    <location>
        <begin position="224"/>
        <end position="274"/>
    </location>
</feature>
<dbReference type="InterPro" id="IPR011042">
    <property type="entry name" value="6-blade_b-propeller_TolB-like"/>
</dbReference>
<accession>A0A3E0WGF9</accession>
<evidence type="ECO:0000259" key="1">
    <source>
        <dbReference type="Pfam" id="PF01345"/>
    </source>
</evidence>
<comment type="caution">
    <text evidence="3">The sequence shown here is derived from an EMBL/GenBank/DDBJ whole genome shotgun (WGS) entry which is preliminary data.</text>
</comment>
<proteinExistence type="predicted"/>
<sequence length="275" mass="28880">LVTGASTSLGQLTPAGTYNAIGFNVQDNTIWGSALNINGQIFRLNPDLTVNIFTIPNLPSIYNTGDIDFNGHLYLYGSNQSTFYVVDVDPNSSTYLQLVDPANGFVLDTAPFGTAITPYNASDWAFNPVDNQLYAATAFGQVIRIDPLTGSSTPLTTVGLPSPGAFGAQFFDSEGAMYALYNANGNIYRITFSGNNANAVQFSASVAADNNDGARCAFALLNLVEVTKSVDPLSTCPGGTLTFTSVIENVGALLTADNVVFTDDIPAGTTFVSGS</sequence>
<evidence type="ECO:0000313" key="3">
    <source>
        <dbReference type="EMBL" id="RFA31599.1"/>
    </source>
</evidence>
<dbReference type="Pfam" id="PF21959">
    <property type="entry name" value="DUF6923"/>
    <property type="match status" value="1"/>
</dbReference>
<gene>
    <name evidence="3" type="ORF">CAI16_20390</name>
</gene>
<reference evidence="3 4" key="1">
    <citation type="submission" date="2017-05" db="EMBL/GenBank/DDBJ databases">
        <title>Virgibacillus sp. AK90 isolated from a saltern of Kakinada, India.</title>
        <authorList>
            <person name="Gupta V."/>
            <person name="Sidhu C."/>
            <person name="Korpole S."/>
            <person name="Pinnaka A.K."/>
        </authorList>
    </citation>
    <scope>NUCLEOTIDE SEQUENCE [LARGE SCALE GENOMIC DNA]</scope>
    <source>
        <strain evidence="3 4">AK90</strain>
    </source>
</reference>
<dbReference type="NCBIfam" id="TIGR01451">
    <property type="entry name" value="B_ant_repeat"/>
    <property type="match status" value="1"/>
</dbReference>
<dbReference type="InterPro" id="IPR047589">
    <property type="entry name" value="DUF11_rpt"/>
</dbReference>